<dbReference type="InterPro" id="IPR040141">
    <property type="entry name" value="ZPR1"/>
</dbReference>
<feature type="domain" description="Zinc finger ZPR1-type" evidence="9">
    <location>
        <begin position="36"/>
        <end position="193"/>
    </location>
</feature>
<evidence type="ECO:0000256" key="3">
    <source>
        <dbReference type="ARBA" id="ARBA00022723"/>
    </source>
</evidence>
<dbReference type="Proteomes" id="UP000245383">
    <property type="component" value="Unassembled WGS sequence"/>
</dbReference>
<proteinExistence type="inferred from homology"/>
<accession>A0A2T9YSG9</accession>
<keyword evidence="3" id="KW-0479">Metal-binding</keyword>
<evidence type="ECO:0000256" key="4">
    <source>
        <dbReference type="ARBA" id="ARBA00022737"/>
    </source>
</evidence>
<dbReference type="AlphaFoldDB" id="A0A2T9YSG9"/>
<name>A0A2T9YSG9_9FUNG</name>
<protein>
    <recommendedName>
        <fullName evidence="9">Zinc finger ZPR1-type domain-containing protein</fullName>
    </recommendedName>
</protein>
<dbReference type="Gene3D" id="2.60.120.1040">
    <property type="entry name" value="ZPR1, A/B domain"/>
    <property type="match status" value="2"/>
</dbReference>
<dbReference type="InterPro" id="IPR042452">
    <property type="entry name" value="ZPR1_Znf1/2"/>
</dbReference>
<evidence type="ECO:0000259" key="9">
    <source>
        <dbReference type="SMART" id="SM00709"/>
    </source>
</evidence>
<dbReference type="Pfam" id="PF22794">
    <property type="entry name" value="jr-ZPR1"/>
    <property type="match status" value="2"/>
</dbReference>
<dbReference type="Pfam" id="PF03367">
    <property type="entry name" value="Zn_ribbon_ZPR1"/>
    <property type="match status" value="2"/>
</dbReference>
<keyword evidence="6" id="KW-0862">Zinc</keyword>
<evidence type="ECO:0000313" key="11">
    <source>
        <dbReference type="Proteomes" id="UP000245383"/>
    </source>
</evidence>
<keyword evidence="5" id="KW-0863">Zinc-finger</keyword>
<dbReference type="GO" id="GO:0005634">
    <property type="term" value="C:nucleus"/>
    <property type="evidence" value="ECO:0007669"/>
    <property type="project" value="UniProtKB-SubCell"/>
</dbReference>
<organism evidence="10 11">
    <name type="scientific">Smittium simulii</name>
    <dbReference type="NCBI Taxonomy" id="133385"/>
    <lineage>
        <taxon>Eukaryota</taxon>
        <taxon>Fungi</taxon>
        <taxon>Fungi incertae sedis</taxon>
        <taxon>Zoopagomycota</taxon>
        <taxon>Kickxellomycotina</taxon>
        <taxon>Harpellomycetes</taxon>
        <taxon>Harpellales</taxon>
        <taxon>Legeriomycetaceae</taxon>
        <taxon>Smittium</taxon>
    </lineage>
</organism>
<comment type="function">
    <text evidence="8">Acts as a protein folding chaperone for elongation factor 1-alpha.</text>
</comment>
<comment type="caution">
    <text evidence="10">The sequence shown here is derived from an EMBL/GenBank/DDBJ whole genome shotgun (WGS) entry which is preliminary data.</text>
</comment>
<dbReference type="FunFam" id="2.20.25.420:FF:000001">
    <property type="entry name" value="Zinc finger protein ZPR1"/>
    <property type="match status" value="1"/>
</dbReference>
<dbReference type="InterPro" id="IPR004457">
    <property type="entry name" value="Znf_ZPR1"/>
</dbReference>
<gene>
    <name evidence="10" type="ORF">BB561_001931</name>
</gene>
<dbReference type="FunFam" id="2.60.120.1040:FF:000001">
    <property type="entry name" value="Zinc finger protein ZPR1"/>
    <property type="match status" value="1"/>
</dbReference>
<dbReference type="EMBL" id="MBFR01000060">
    <property type="protein sequence ID" value="PVU95282.1"/>
    <property type="molecule type" value="Genomic_DNA"/>
</dbReference>
<evidence type="ECO:0000313" key="10">
    <source>
        <dbReference type="EMBL" id="PVU95282.1"/>
    </source>
</evidence>
<evidence type="ECO:0000256" key="8">
    <source>
        <dbReference type="ARBA" id="ARBA00054139"/>
    </source>
</evidence>
<dbReference type="InterPro" id="IPR056180">
    <property type="entry name" value="ZPR1_jr_dom"/>
</dbReference>
<comment type="subcellular location">
    <subcellularLocation>
        <location evidence="1">Nucleus</location>
    </subcellularLocation>
</comment>
<comment type="similarity">
    <text evidence="2">Belongs to the ZPR1 family.</text>
</comment>
<keyword evidence="11" id="KW-1185">Reference proteome</keyword>
<dbReference type="GO" id="GO:0008270">
    <property type="term" value="F:zinc ion binding"/>
    <property type="evidence" value="ECO:0007669"/>
    <property type="project" value="UniProtKB-KW"/>
</dbReference>
<dbReference type="PANTHER" id="PTHR10876:SF0">
    <property type="entry name" value="ZINC FINGER PROTEIN ZPR1"/>
    <property type="match status" value="1"/>
</dbReference>
<reference evidence="10 11" key="1">
    <citation type="journal article" date="2018" name="MBio">
        <title>Comparative Genomics Reveals the Core Gene Toolbox for the Fungus-Insect Symbiosis.</title>
        <authorList>
            <person name="Wang Y."/>
            <person name="Stata M."/>
            <person name="Wang W."/>
            <person name="Stajich J.E."/>
            <person name="White M.M."/>
            <person name="Moncalvo J.M."/>
        </authorList>
    </citation>
    <scope>NUCLEOTIDE SEQUENCE [LARGE SCALE GENOMIC DNA]</scope>
    <source>
        <strain evidence="10 11">SWE-8-4</strain>
    </source>
</reference>
<dbReference type="PANTHER" id="PTHR10876">
    <property type="entry name" value="ZINC FINGER PROTEIN ZPR1"/>
    <property type="match status" value="1"/>
</dbReference>
<evidence type="ECO:0000256" key="6">
    <source>
        <dbReference type="ARBA" id="ARBA00022833"/>
    </source>
</evidence>
<evidence type="ECO:0000256" key="1">
    <source>
        <dbReference type="ARBA" id="ARBA00004123"/>
    </source>
</evidence>
<dbReference type="STRING" id="133385.A0A2T9YSG9"/>
<evidence type="ECO:0000256" key="5">
    <source>
        <dbReference type="ARBA" id="ARBA00022771"/>
    </source>
</evidence>
<evidence type="ECO:0000256" key="7">
    <source>
        <dbReference type="ARBA" id="ARBA00023242"/>
    </source>
</evidence>
<dbReference type="OrthoDB" id="308464at2759"/>
<dbReference type="InterPro" id="IPR042451">
    <property type="entry name" value="ZPR1_A/B_dom"/>
</dbReference>
<dbReference type="FunFam" id="2.20.25.420:FF:000002">
    <property type="entry name" value="Zinc finger protein ZPR1"/>
    <property type="match status" value="1"/>
</dbReference>
<dbReference type="NCBIfam" id="TIGR00310">
    <property type="entry name" value="ZPR1_znf"/>
    <property type="match status" value="1"/>
</dbReference>
<evidence type="ECO:0000256" key="2">
    <source>
        <dbReference type="ARBA" id="ARBA00008354"/>
    </source>
</evidence>
<feature type="domain" description="Zinc finger ZPR1-type" evidence="9">
    <location>
        <begin position="248"/>
        <end position="408"/>
    </location>
</feature>
<keyword evidence="4" id="KW-0677">Repeat</keyword>
<dbReference type="SMART" id="SM00709">
    <property type="entry name" value="Zpr1"/>
    <property type="match status" value="2"/>
</dbReference>
<sequence>MSDSISLPEHTSKKLKQDDSLFADINEEAPVTIVESLCMNCHKNGTTRLMLTRVPHFSDIILSSFECPHCGFKDNQVQSAAAAAELGQEWGLSASDPKDMSRQIVMAAHATVKFPQIELELPPSAKTRLTTLEGLLSGIIEDLQQDQPQRFEQNKNSFNIIGNIIQKLVGFSNCELPFSLIIDDPSGNSYIESLTPPNLDEKLSKKFYKRTKQHDILLGFAAPEEEPQDEAQQEPEPITLDEVFEFPSNCSSCSIPSSTRMKQIEIPHFKNVILMSTTCDSCGYKSNEVKSSGAIADHGTKIILKITDTEDLSRDILKSETCGLEIPEIELKLTFGTLGGRFTTIEGLLRQVHDELNRDSQYQGDAAAQERRKLFEGFLQKLDDTIEGKTFPITLILDDPVSNSYLQNPYAPDEDPNMTIETYERTFDQNEDLGLNDIKVENYES</sequence>
<keyword evidence="7" id="KW-0539">Nucleus</keyword>
<dbReference type="Gene3D" id="2.20.25.420">
    <property type="entry name" value="ZPR1, zinc finger domain"/>
    <property type="match status" value="2"/>
</dbReference>